<gene>
    <name evidence="12" type="ORF">NQ314_017874</name>
</gene>
<keyword evidence="4" id="KW-0999">Mitochondrion inner membrane</keyword>
<evidence type="ECO:0000256" key="3">
    <source>
        <dbReference type="ARBA" id="ARBA00022692"/>
    </source>
</evidence>
<protein>
    <recommendedName>
        <fullName evidence="11">Membrane insertase YidC/Oxa/ALB C-terminal domain-containing protein</fullName>
    </recommendedName>
</protein>
<dbReference type="InterPro" id="IPR001708">
    <property type="entry name" value="YidC/ALB3/OXA1/COX18"/>
</dbReference>
<evidence type="ECO:0000256" key="8">
    <source>
        <dbReference type="ARBA" id="ARBA00023136"/>
    </source>
</evidence>
<keyword evidence="13" id="KW-1185">Reference proteome</keyword>
<evidence type="ECO:0000256" key="6">
    <source>
        <dbReference type="ARBA" id="ARBA00022989"/>
    </source>
</evidence>
<feature type="domain" description="Membrane insertase YidC/Oxa/ALB C-terminal" evidence="11">
    <location>
        <begin position="197"/>
        <end position="366"/>
    </location>
</feature>
<feature type="region of interest" description="Disordered" evidence="10">
    <location>
        <begin position="426"/>
        <end position="448"/>
    </location>
</feature>
<dbReference type="Pfam" id="PF02096">
    <property type="entry name" value="60KD_IMP"/>
    <property type="match status" value="1"/>
</dbReference>
<evidence type="ECO:0000256" key="10">
    <source>
        <dbReference type="SAM" id="MobiDB-lite"/>
    </source>
</evidence>
<evidence type="ECO:0000256" key="7">
    <source>
        <dbReference type="ARBA" id="ARBA00023128"/>
    </source>
</evidence>
<feature type="region of interest" description="Disordered" evidence="10">
    <location>
        <begin position="388"/>
        <end position="407"/>
    </location>
</feature>
<name>A0AAV8WRN5_9CUCU</name>
<dbReference type="PANTHER" id="PTHR12428">
    <property type="entry name" value="OXA1"/>
    <property type="match status" value="1"/>
</dbReference>
<keyword evidence="3 9" id="KW-0812">Transmembrane</keyword>
<evidence type="ECO:0000256" key="2">
    <source>
        <dbReference type="ARBA" id="ARBA00009877"/>
    </source>
</evidence>
<keyword evidence="6" id="KW-1133">Transmembrane helix</keyword>
<dbReference type="GO" id="GO:0005743">
    <property type="term" value="C:mitochondrial inner membrane"/>
    <property type="evidence" value="ECO:0007669"/>
    <property type="project" value="UniProtKB-SubCell"/>
</dbReference>
<dbReference type="AlphaFoldDB" id="A0AAV8WRN5"/>
<evidence type="ECO:0000256" key="5">
    <source>
        <dbReference type="ARBA" id="ARBA00022946"/>
    </source>
</evidence>
<dbReference type="GO" id="GO:0032977">
    <property type="term" value="F:membrane insertase activity"/>
    <property type="evidence" value="ECO:0007669"/>
    <property type="project" value="InterPro"/>
</dbReference>
<dbReference type="GO" id="GO:0032979">
    <property type="term" value="P:protein insertion into mitochondrial inner membrane from matrix"/>
    <property type="evidence" value="ECO:0007669"/>
    <property type="project" value="TreeGrafter"/>
</dbReference>
<dbReference type="Proteomes" id="UP001162156">
    <property type="component" value="Unassembled WGS sequence"/>
</dbReference>
<feature type="compositionally biased region" description="Basic and acidic residues" evidence="10">
    <location>
        <begin position="397"/>
        <end position="407"/>
    </location>
</feature>
<dbReference type="CDD" id="cd20069">
    <property type="entry name" value="5TM_Oxa1-like"/>
    <property type="match status" value="1"/>
</dbReference>
<comment type="subcellular location">
    <subcellularLocation>
        <location evidence="9">Membrane</location>
        <topology evidence="9">Multi-pass membrane protein</topology>
    </subcellularLocation>
    <subcellularLocation>
        <location evidence="1">Mitochondrion inner membrane</location>
        <topology evidence="1">Multi-pass membrane protein</topology>
    </subcellularLocation>
</comment>
<evidence type="ECO:0000256" key="9">
    <source>
        <dbReference type="RuleBase" id="RU003945"/>
    </source>
</evidence>
<keyword evidence="5" id="KW-0809">Transit peptide</keyword>
<dbReference type="InterPro" id="IPR028055">
    <property type="entry name" value="YidC/Oxa/ALB_C"/>
</dbReference>
<evidence type="ECO:0000259" key="11">
    <source>
        <dbReference type="Pfam" id="PF02096"/>
    </source>
</evidence>
<evidence type="ECO:0000256" key="1">
    <source>
        <dbReference type="ARBA" id="ARBA00004448"/>
    </source>
</evidence>
<dbReference type="PANTHER" id="PTHR12428:SF66">
    <property type="entry name" value="MITOCHONDRIAL INNER MEMBRANE PROTEIN OXA1L"/>
    <property type="match status" value="1"/>
</dbReference>
<keyword evidence="7" id="KW-0496">Mitochondrion</keyword>
<comment type="similarity">
    <text evidence="2 9">Belongs to the OXA1/ALB3/YidC family.</text>
</comment>
<organism evidence="12 13">
    <name type="scientific">Rhamnusium bicolor</name>
    <dbReference type="NCBI Taxonomy" id="1586634"/>
    <lineage>
        <taxon>Eukaryota</taxon>
        <taxon>Metazoa</taxon>
        <taxon>Ecdysozoa</taxon>
        <taxon>Arthropoda</taxon>
        <taxon>Hexapoda</taxon>
        <taxon>Insecta</taxon>
        <taxon>Pterygota</taxon>
        <taxon>Neoptera</taxon>
        <taxon>Endopterygota</taxon>
        <taxon>Coleoptera</taxon>
        <taxon>Polyphaga</taxon>
        <taxon>Cucujiformia</taxon>
        <taxon>Chrysomeloidea</taxon>
        <taxon>Cerambycidae</taxon>
        <taxon>Lepturinae</taxon>
        <taxon>Rhagiini</taxon>
        <taxon>Rhamnusium</taxon>
    </lineage>
</organism>
<accession>A0AAV8WRN5</accession>
<reference evidence="12" key="1">
    <citation type="journal article" date="2023" name="Insect Mol. Biol.">
        <title>Genome sequencing provides insights into the evolution of gene families encoding plant cell wall-degrading enzymes in longhorned beetles.</title>
        <authorList>
            <person name="Shin N.R."/>
            <person name="Okamura Y."/>
            <person name="Kirsch R."/>
            <person name="Pauchet Y."/>
        </authorList>
    </citation>
    <scope>NUCLEOTIDE SEQUENCE</scope>
    <source>
        <strain evidence="12">RBIC_L_NR</strain>
    </source>
</reference>
<evidence type="ECO:0000313" key="13">
    <source>
        <dbReference type="Proteomes" id="UP001162156"/>
    </source>
</evidence>
<keyword evidence="8" id="KW-0472">Membrane</keyword>
<proteinExistence type="inferred from homology"/>
<dbReference type="EMBL" id="JANEYF010005005">
    <property type="protein sequence ID" value="KAJ8929425.1"/>
    <property type="molecule type" value="Genomic_DNA"/>
</dbReference>
<sequence>MSRYCSIAKYKDYVNSLKNFKEINFKGIRITKELEMLMKHGKSFKDSVGRFERFKNNISETGIKLQENSKCLSAVQKFFEEKKSTILNHVTLKKEAQKLCSDLQKRITNEKAFILGTAGLSIIQNKPNDEQTVIPIPEPPPVPDGTEVIVNQINALGEPTFESLGLGGHSPVGLAQYCFEYVHVTLGVEWWAAIVIAQKNAAKMNNYLPQMQAIQLKMTEARQTGNQIDTARYSQELMVFMKEKQLNPLKNMIVPLAQMPVFVSFFMALRQMSNVPVESLRTGGLWWFTDLTLPDQYFLMPIITSATLYATIELGTDSAKLSAQNMQLMKYVLRGLPLLVLPFTVNFPGAILCYWVSSNFISLIQVGILRIPTVRDYFNIEPHQKFNPENLPIKPKGFKEGLKDKQRRRLDEIQFQRAGKGPIVKTYKYDPTKQADPINPAPISAKKL</sequence>
<evidence type="ECO:0000256" key="4">
    <source>
        <dbReference type="ARBA" id="ARBA00022792"/>
    </source>
</evidence>
<evidence type="ECO:0000313" key="12">
    <source>
        <dbReference type="EMBL" id="KAJ8929425.1"/>
    </source>
</evidence>
<comment type="caution">
    <text evidence="12">The sequence shown here is derived from an EMBL/GenBank/DDBJ whole genome shotgun (WGS) entry which is preliminary data.</text>
</comment>